<sequence>MDLGTRYILPWSDSILEPRHETQPAHKESITSEIREARKVQFVWELDEIRKEGTHWPRAGSSFNSKITYKHSSKGVWQFKKAIQLLTN</sequence>
<dbReference type="HOGENOM" id="CLU_2473019_0_0_1"/>
<dbReference type="Gramene" id="BGIOSGA019293-TA">
    <property type="protein sequence ID" value="BGIOSGA019293-PA"/>
    <property type="gene ID" value="BGIOSGA019293"/>
</dbReference>
<name>B8AYY7_ORYSI</name>
<evidence type="ECO:0000313" key="2">
    <source>
        <dbReference type="Proteomes" id="UP000007015"/>
    </source>
</evidence>
<keyword evidence="2" id="KW-1185">Reference proteome</keyword>
<evidence type="ECO:0000313" key="1">
    <source>
        <dbReference type="EMBL" id="EEC78640.1"/>
    </source>
</evidence>
<dbReference type="EMBL" id="CM000130">
    <property type="protein sequence ID" value="EEC78640.1"/>
    <property type="molecule type" value="Genomic_DNA"/>
</dbReference>
<organism evidence="1 2">
    <name type="scientific">Oryza sativa subsp. indica</name>
    <name type="common">Rice</name>
    <dbReference type="NCBI Taxonomy" id="39946"/>
    <lineage>
        <taxon>Eukaryota</taxon>
        <taxon>Viridiplantae</taxon>
        <taxon>Streptophyta</taxon>
        <taxon>Embryophyta</taxon>
        <taxon>Tracheophyta</taxon>
        <taxon>Spermatophyta</taxon>
        <taxon>Magnoliopsida</taxon>
        <taxon>Liliopsida</taxon>
        <taxon>Poales</taxon>
        <taxon>Poaceae</taxon>
        <taxon>BOP clade</taxon>
        <taxon>Oryzoideae</taxon>
        <taxon>Oryzeae</taxon>
        <taxon>Oryzinae</taxon>
        <taxon>Oryza</taxon>
        <taxon>Oryza sativa</taxon>
    </lineage>
</organism>
<accession>B8AYY7</accession>
<gene>
    <name evidence="1" type="ORF">OsI_18724</name>
</gene>
<dbReference type="AlphaFoldDB" id="B8AYY7"/>
<reference evidence="1 2" key="1">
    <citation type="journal article" date="2005" name="PLoS Biol.">
        <title>The genomes of Oryza sativa: a history of duplications.</title>
        <authorList>
            <person name="Yu J."/>
            <person name="Wang J."/>
            <person name="Lin W."/>
            <person name="Li S."/>
            <person name="Li H."/>
            <person name="Zhou J."/>
            <person name="Ni P."/>
            <person name="Dong W."/>
            <person name="Hu S."/>
            <person name="Zeng C."/>
            <person name="Zhang J."/>
            <person name="Zhang Y."/>
            <person name="Li R."/>
            <person name="Xu Z."/>
            <person name="Li S."/>
            <person name="Li X."/>
            <person name="Zheng H."/>
            <person name="Cong L."/>
            <person name="Lin L."/>
            <person name="Yin J."/>
            <person name="Geng J."/>
            <person name="Li G."/>
            <person name="Shi J."/>
            <person name="Liu J."/>
            <person name="Lv H."/>
            <person name="Li J."/>
            <person name="Wang J."/>
            <person name="Deng Y."/>
            <person name="Ran L."/>
            <person name="Shi X."/>
            <person name="Wang X."/>
            <person name="Wu Q."/>
            <person name="Li C."/>
            <person name="Ren X."/>
            <person name="Wang J."/>
            <person name="Wang X."/>
            <person name="Li D."/>
            <person name="Liu D."/>
            <person name="Zhang X."/>
            <person name="Ji Z."/>
            <person name="Zhao W."/>
            <person name="Sun Y."/>
            <person name="Zhang Z."/>
            <person name="Bao J."/>
            <person name="Han Y."/>
            <person name="Dong L."/>
            <person name="Ji J."/>
            <person name="Chen P."/>
            <person name="Wu S."/>
            <person name="Liu J."/>
            <person name="Xiao Y."/>
            <person name="Bu D."/>
            <person name="Tan J."/>
            <person name="Yang L."/>
            <person name="Ye C."/>
            <person name="Zhang J."/>
            <person name="Xu J."/>
            <person name="Zhou Y."/>
            <person name="Yu Y."/>
            <person name="Zhang B."/>
            <person name="Zhuang S."/>
            <person name="Wei H."/>
            <person name="Liu B."/>
            <person name="Lei M."/>
            <person name="Yu H."/>
            <person name="Li Y."/>
            <person name="Xu H."/>
            <person name="Wei S."/>
            <person name="He X."/>
            <person name="Fang L."/>
            <person name="Zhang Z."/>
            <person name="Zhang Y."/>
            <person name="Huang X."/>
            <person name="Su Z."/>
            <person name="Tong W."/>
            <person name="Li J."/>
            <person name="Tong Z."/>
            <person name="Li S."/>
            <person name="Ye J."/>
            <person name="Wang L."/>
            <person name="Fang L."/>
            <person name="Lei T."/>
            <person name="Chen C."/>
            <person name="Chen H."/>
            <person name="Xu Z."/>
            <person name="Li H."/>
            <person name="Huang H."/>
            <person name="Zhang F."/>
            <person name="Xu H."/>
            <person name="Li N."/>
            <person name="Zhao C."/>
            <person name="Li S."/>
            <person name="Dong L."/>
            <person name="Huang Y."/>
            <person name="Li L."/>
            <person name="Xi Y."/>
            <person name="Qi Q."/>
            <person name="Li W."/>
            <person name="Zhang B."/>
            <person name="Hu W."/>
            <person name="Zhang Y."/>
            <person name="Tian X."/>
            <person name="Jiao Y."/>
            <person name="Liang X."/>
            <person name="Jin J."/>
            <person name="Gao L."/>
            <person name="Zheng W."/>
            <person name="Hao B."/>
            <person name="Liu S."/>
            <person name="Wang W."/>
            <person name="Yuan L."/>
            <person name="Cao M."/>
            <person name="McDermott J."/>
            <person name="Samudrala R."/>
            <person name="Wang J."/>
            <person name="Wong G.K."/>
            <person name="Yang H."/>
        </authorList>
    </citation>
    <scope>NUCLEOTIDE SEQUENCE [LARGE SCALE GENOMIC DNA]</scope>
    <source>
        <strain evidence="2">cv. 93-11</strain>
    </source>
</reference>
<dbReference type="Proteomes" id="UP000007015">
    <property type="component" value="Chromosome 5"/>
</dbReference>
<protein>
    <submittedName>
        <fullName evidence="1">Uncharacterized protein</fullName>
    </submittedName>
</protein>
<proteinExistence type="predicted"/>